<evidence type="ECO:0000313" key="2">
    <source>
        <dbReference type="EMBL" id="RDB16569.1"/>
    </source>
</evidence>
<sequence>MAIYKEPFVNPETCVAKSLLSETLREVEHLALEIARAQAILDALNAKRDEAVARADRFRAAIVPHKRVPQEVLAEIFAHTVEGMPFTLYFLNVPRLETFSLECDADDIEDPDPDDYKLFEDYLLSTDVFCNAESLRKLRMRHFALFECLEDAPFPWDQLTDLDLSLMEMTTASVVNILKQCTRLVGCSLRTTSPLWHTTMQNQMVLPYLQSMTWVRYDHLDDHILEYLLPLSLRELRIASYFTTGVSSLIQNSRSTLEIFRFESPSVDWEVPLHLEDVLSEMSALVEFETSLKISPSTLEKVSSMTLLPCLEVLKCGVSLDSVDSFIAAIENWLQDETTLQAKLSQVTGLLASAIPESAARHVVRIQDQYGIDFQFQRGSAWHNSPFFRRRIVL</sequence>
<protein>
    <recommendedName>
        <fullName evidence="4">F-box domain-containing protein</fullName>
    </recommendedName>
</protein>
<dbReference type="OrthoDB" id="3365698at2759"/>
<comment type="caution">
    <text evidence="2">The sequence shown here is derived from an EMBL/GenBank/DDBJ whole genome shotgun (WGS) entry which is preliminary data.</text>
</comment>
<dbReference type="AlphaFoldDB" id="A0A369J3E8"/>
<evidence type="ECO:0000256" key="1">
    <source>
        <dbReference type="SAM" id="Coils"/>
    </source>
</evidence>
<feature type="coiled-coil region" evidence="1">
    <location>
        <begin position="27"/>
        <end position="61"/>
    </location>
</feature>
<dbReference type="InParanoid" id="A0A369J3E8"/>
<reference evidence="2" key="1">
    <citation type="submission" date="2018-04" db="EMBL/GenBank/DDBJ databases">
        <title>Whole genome sequencing of Hypsizygus marmoreus.</title>
        <authorList>
            <person name="Choi I.-G."/>
            <person name="Min B."/>
            <person name="Kim J.-G."/>
            <person name="Kim S."/>
            <person name="Oh Y.-L."/>
            <person name="Kong W.-S."/>
            <person name="Park H."/>
            <person name="Jeong J."/>
            <person name="Song E.-S."/>
        </authorList>
    </citation>
    <scope>NUCLEOTIDE SEQUENCE [LARGE SCALE GENOMIC DNA]</scope>
    <source>
        <strain evidence="2">51987-8</strain>
    </source>
</reference>
<keyword evidence="3" id="KW-1185">Reference proteome</keyword>
<evidence type="ECO:0000313" key="3">
    <source>
        <dbReference type="Proteomes" id="UP000076154"/>
    </source>
</evidence>
<dbReference type="Proteomes" id="UP000076154">
    <property type="component" value="Unassembled WGS sequence"/>
</dbReference>
<name>A0A369J3E8_HYPMA</name>
<gene>
    <name evidence="2" type="ORF">Hypma_002932</name>
</gene>
<dbReference type="EMBL" id="LUEZ02000124">
    <property type="protein sequence ID" value="RDB16569.1"/>
    <property type="molecule type" value="Genomic_DNA"/>
</dbReference>
<evidence type="ECO:0008006" key="4">
    <source>
        <dbReference type="Google" id="ProtNLM"/>
    </source>
</evidence>
<keyword evidence="1" id="KW-0175">Coiled coil</keyword>
<organism evidence="2 3">
    <name type="scientific">Hypsizygus marmoreus</name>
    <name type="common">White beech mushroom</name>
    <name type="synonym">Agaricus marmoreus</name>
    <dbReference type="NCBI Taxonomy" id="39966"/>
    <lineage>
        <taxon>Eukaryota</taxon>
        <taxon>Fungi</taxon>
        <taxon>Dikarya</taxon>
        <taxon>Basidiomycota</taxon>
        <taxon>Agaricomycotina</taxon>
        <taxon>Agaricomycetes</taxon>
        <taxon>Agaricomycetidae</taxon>
        <taxon>Agaricales</taxon>
        <taxon>Tricholomatineae</taxon>
        <taxon>Lyophyllaceae</taxon>
        <taxon>Hypsizygus</taxon>
    </lineage>
</organism>
<accession>A0A369J3E8</accession>
<proteinExistence type="predicted"/>